<dbReference type="GO" id="GO:0004651">
    <property type="term" value="F:polynucleotide 5'-phosphatase activity"/>
    <property type="evidence" value="ECO:0007669"/>
    <property type="project" value="UniProtKB-UniRule"/>
</dbReference>
<evidence type="ECO:0000256" key="5">
    <source>
        <dbReference type="ARBA" id="ARBA00022801"/>
    </source>
</evidence>
<protein>
    <recommendedName>
        <fullName evidence="8">mRNA-capping enzyme subunit beta</fullName>
        <ecNumber evidence="8">3.6.1.74</ecNumber>
    </recommendedName>
    <alternativeName>
        <fullName evidence="8">mRNA 5'-phosphatase</fullName>
    </alternativeName>
    <alternativeName>
        <fullName evidence="8">mRNA 5'-triphosphate monophosphatase</fullName>
    </alternativeName>
</protein>
<dbReference type="PANTHER" id="PTHR28118:SF1">
    <property type="entry name" value="POLYNUCLEOTIDE 5'-TRIPHOSPHATASE CTL1-RELATED"/>
    <property type="match status" value="1"/>
</dbReference>
<evidence type="ECO:0000256" key="8">
    <source>
        <dbReference type="RuleBase" id="RU367053"/>
    </source>
</evidence>
<gene>
    <name evidence="10" type="ORF">SU7_0697</name>
</gene>
<dbReference type="SUPFAM" id="SSF55154">
    <property type="entry name" value="CYTH-like phosphatases"/>
    <property type="match status" value="1"/>
</dbReference>
<dbReference type="GO" id="GO:0006370">
    <property type="term" value="P:7-methylguanosine mRNA capping"/>
    <property type="evidence" value="ECO:0007669"/>
    <property type="project" value="UniProtKB-UniRule"/>
</dbReference>
<evidence type="ECO:0000259" key="9">
    <source>
        <dbReference type="Pfam" id="PF02940"/>
    </source>
</evidence>
<reference evidence="10 11" key="1">
    <citation type="journal article" date="2013" name="BMC Genomics">
        <title>High quality de novo sequencing and assembly of the Saccharomyces arboricolus genome.</title>
        <authorList>
            <person name="Liti G."/>
            <person name="Nguyen Ba A.N."/>
            <person name="Blythe M."/>
            <person name="Mueller C.A."/>
            <person name="Bergstroem A."/>
            <person name="Cubillos F.A."/>
            <person name="Dafhnis-Calas F."/>
            <person name="Khoshraftar S."/>
            <person name="Malla S."/>
            <person name="Mehta N."/>
            <person name="Siow C.C."/>
            <person name="Warringer J."/>
            <person name="Moses A.M."/>
            <person name="Louis E.J."/>
            <person name="Nieduszynski C.A."/>
        </authorList>
    </citation>
    <scope>NUCLEOTIDE SEQUENCE [LARGE SCALE GENOMIC DNA]</scope>
    <source>
        <strain evidence="11">H-6 / AS 2.3317 / CBS 10644</strain>
    </source>
</reference>
<evidence type="ECO:0000256" key="3">
    <source>
        <dbReference type="ARBA" id="ARBA00006345"/>
    </source>
</evidence>
<comment type="cofactor">
    <cofactor evidence="1 8">
        <name>Mg(2+)</name>
        <dbReference type="ChEBI" id="CHEBI:18420"/>
    </cofactor>
</comment>
<accession>J8Q6F7</accession>
<dbReference type="InterPro" id="IPR004206">
    <property type="entry name" value="mRNA_triPase_Cet1"/>
</dbReference>
<keyword evidence="6 8" id="KW-0539">Nucleus</keyword>
<dbReference type="GO" id="GO:0140818">
    <property type="term" value="F:mRNA 5'-triphosphate monophosphatase activity"/>
    <property type="evidence" value="ECO:0007669"/>
    <property type="project" value="UniProtKB-EC"/>
</dbReference>
<dbReference type="HOGENOM" id="CLU_075385_0_0_1"/>
<dbReference type="Proteomes" id="UP000006968">
    <property type="component" value="Chromosome IV"/>
</dbReference>
<dbReference type="Pfam" id="PF02940">
    <property type="entry name" value="mRNA_triPase"/>
    <property type="match status" value="1"/>
</dbReference>
<proteinExistence type="inferred from homology"/>
<comment type="subcellular location">
    <subcellularLocation>
        <location evidence="2 8">Nucleus</location>
    </subcellularLocation>
</comment>
<dbReference type="InterPro" id="IPR040343">
    <property type="entry name" value="Cet1/Ctl1"/>
</dbReference>
<dbReference type="CDD" id="cd07470">
    <property type="entry name" value="CYTH-like_mRNA_RTPase"/>
    <property type="match status" value="1"/>
</dbReference>
<name>J8Q6F7_SACAR</name>
<sequence length="320" mass="36969">MPDRYKTSPNKRNPLESVNTKNCGIDIARKLESLHISKTTKPLESPNLCFKAAKHPKIVKNFDKHVCKLIWAHLAHIEKPSVPHIEIEMKFGTITDKTTHRRMACRNKPSTIQNSNGRLVSKVSKKTFLRFQELFCPKPESTIKNTFSAVEQIQTYTKDSVYNAKNRSKAEKLTSWRCSEDLKSKESERNYIKKIRVKDFLIHYPHSPLDAKISISLEIPQCGTSAPFQHSPILRRFKNRSSYSFGNRIPLHLDLTEVSTEKINSSHRSTTYEVEVEMDTIFKKAILTNDEEKFGEYMNSFLHTGDLIRKAAMRENTVRT</sequence>
<keyword evidence="5 8" id="KW-0378">Hydrolase</keyword>
<dbReference type="EC" id="3.6.1.74" evidence="8"/>
<keyword evidence="4 8" id="KW-0507">mRNA processing</keyword>
<dbReference type="GO" id="GO:0031533">
    <property type="term" value="C:mRNA capping enzyme complex"/>
    <property type="evidence" value="ECO:0007669"/>
    <property type="project" value="UniProtKB-UniRule"/>
</dbReference>
<evidence type="ECO:0000313" key="10">
    <source>
        <dbReference type="EMBL" id="EJS44201.1"/>
    </source>
</evidence>
<evidence type="ECO:0000256" key="7">
    <source>
        <dbReference type="ARBA" id="ARBA00047740"/>
    </source>
</evidence>
<evidence type="ECO:0000256" key="1">
    <source>
        <dbReference type="ARBA" id="ARBA00001946"/>
    </source>
</evidence>
<comment type="catalytic activity">
    <reaction evidence="7">
        <text>a 5'-end triphospho-ribonucleoside in mRNA + H2O = a 5'-end diphospho-ribonucleoside in mRNA + phosphate + H(+)</text>
        <dbReference type="Rhea" id="RHEA:67004"/>
        <dbReference type="Rhea" id="RHEA-COMP:17164"/>
        <dbReference type="Rhea" id="RHEA-COMP:17165"/>
        <dbReference type="ChEBI" id="CHEBI:15377"/>
        <dbReference type="ChEBI" id="CHEBI:15378"/>
        <dbReference type="ChEBI" id="CHEBI:43474"/>
        <dbReference type="ChEBI" id="CHEBI:167616"/>
        <dbReference type="ChEBI" id="CHEBI:167618"/>
        <dbReference type="EC" id="3.6.1.74"/>
    </reaction>
    <physiologicalReaction direction="left-to-right" evidence="7">
        <dbReference type="Rhea" id="RHEA:67005"/>
    </physiologicalReaction>
</comment>
<dbReference type="InterPro" id="IPR037009">
    <property type="entry name" value="mRNA_triPase_Cet1_sf"/>
</dbReference>
<comment type="similarity">
    <text evidence="3 8">Belongs to the fungal TPase family.</text>
</comment>
<comment type="caution">
    <text evidence="10">The sequence shown here is derived from an EMBL/GenBank/DDBJ whole genome shotgun (WGS) entry which is preliminary data.</text>
</comment>
<comment type="function">
    <text evidence="8">First step of mRNA capping. Converts the 5'-triphosphate end of a nascent mRNA chain into a diphosphate end.</text>
</comment>
<dbReference type="OrthoDB" id="272147at2759"/>
<keyword evidence="8" id="KW-0506">mRNA capping</keyword>
<evidence type="ECO:0000313" key="11">
    <source>
        <dbReference type="Proteomes" id="UP000006968"/>
    </source>
</evidence>
<dbReference type="EMBL" id="ALIE01000044">
    <property type="protein sequence ID" value="EJS44201.1"/>
    <property type="molecule type" value="Genomic_DNA"/>
</dbReference>
<dbReference type="Gene3D" id="3.20.100.10">
    <property type="entry name" value="mRNA triphosphatase Cet1-like"/>
    <property type="match status" value="1"/>
</dbReference>
<evidence type="ECO:0000256" key="4">
    <source>
        <dbReference type="ARBA" id="ARBA00022664"/>
    </source>
</evidence>
<dbReference type="PANTHER" id="PTHR28118">
    <property type="entry name" value="POLYNUCLEOTIDE 5'-TRIPHOSPHATASE-RELATED"/>
    <property type="match status" value="1"/>
</dbReference>
<dbReference type="AlphaFoldDB" id="J8Q6F7"/>
<comment type="subunit">
    <text evidence="8">Heterodimer. The mRNA-capping enzyme is composed of two separate chains alpha and beta, respectively a mRNA guanylyltransferase and an mRNA 5'-triphosphate monophosphatase.</text>
</comment>
<evidence type="ECO:0000256" key="6">
    <source>
        <dbReference type="ARBA" id="ARBA00023242"/>
    </source>
</evidence>
<evidence type="ECO:0000256" key="2">
    <source>
        <dbReference type="ARBA" id="ARBA00004123"/>
    </source>
</evidence>
<organism evidence="10 11">
    <name type="scientific">Saccharomyces arboricola (strain H-6 / AS 2.3317 / CBS 10644)</name>
    <name type="common">Yeast</name>
    <dbReference type="NCBI Taxonomy" id="1160507"/>
    <lineage>
        <taxon>Eukaryota</taxon>
        <taxon>Fungi</taxon>
        <taxon>Dikarya</taxon>
        <taxon>Ascomycota</taxon>
        <taxon>Saccharomycotina</taxon>
        <taxon>Saccharomycetes</taxon>
        <taxon>Saccharomycetales</taxon>
        <taxon>Saccharomycetaceae</taxon>
        <taxon>Saccharomyces</taxon>
    </lineage>
</organism>
<feature type="domain" description="mRNA triphosphatase Cet1-like" evidence="9">
    <location>
        <begin position="61"/>
        <end position="278"/>
    </location>
</feature>
<keyword evidence="11" id="KW-1185">Reference proteome</keyword>
<dbReference type="InterPro" id="IPR033469">
    <property type="entry name" value="CYTH-like_dom_sf"/>
</dbReference>